<keyword evidence="9 15" id="KW-1133">Transmembrane helix</keyword>
<evidence type="ECO:0000256" key="6">
    <source>
        <dbReference type="ARBA" id="ARBA00022737"/>
    </source>
</evidence>
<dbReference type="Pfam" id="PF01490">
    <property type="entry name" value="Aa_trans"/>
    <property type="match status" value="1"/>
</dbReference>
<proteinExistence type="inferred from homology"/>
<dbReference type="GO" id="GO:0003677">
    <property type="term" value="F:DNA binding"/>
    <property type="evidence" value="ECO:0007669"/>
    <property type="project" value="UniProtKB-KW"/>
</dbReference>
<feature type="domain" description="HTH myb-type" evidence="17">
    <location>
        <begin position="398"/>
        <end position="442"/>
    </location>
</feature>
<feature type="transmembrane region" description="Helical" evidence="15">
    <location>
        <begin position="185"/>
        <end position="206"/>
    </location>
</feature>
<evidence type="ECO:0000256" key="12">
    <source>
        <dbReference type="ARBA" id="ARBA00023242"/>
    </source>
</evidence>
<dbReference type="Gene3D" id="1.10.10.60">
    <property type="entry name" value="Homeodomain-like"/>
    <property type="match status" value="2"/>
</dbReference>
<organism evidence="18 19">
    <name type="scientific">Quercus lobata</name>
    <name type="common">Valley oak</name>
    <dbReference type="NCBI Taxonomy" id="97700"/>
    <lineage>
        <taxon>Eukaryota</taxon>
        <taxon>Viridiplantae</taxon>
        <taxon>Streptophyta</taxon>
        <taxon>Embryophyta</taxon>
        <taxon>Tracheophyta</taxon>
        <taxon>Spermatophyta</taxon>
        <taxon>Magnoliopsida</taxon>
        <taxon>eudicotyledons</taxon>
        <taxon>Gunneridae</taxon>
        <taxon>Pentapetalae</taxon>
        <taxon>rosids</taxon>
        <taxon>fabids</taxon>
        <taxon>Fagales</taxon>
        <taxon>Fagaceae</taxon>
        <taxon>Quercus</taxon>
    </lineage>
</organism>
<dbReference type="Proteomes" id="UP000594261">
    <property type="component" value="Chromosome 8"/>
</dbReference>
<keyword evidence="13" id="KW-0927">Auxin signaling pathway</keyword>
<keyword evidence="10" id="KW-0238">DNA-binding</keyword>
<evidence type="ECO:0000256" key="3">
    <source>
        <dbReference type="ARBA" id="ARBA00005590"/>
    </source>
</evidence>
<comment type="similarity">
    <text evidence="3">Belongs to the amino acid/polyamine transporter 2 family. Amino acid/auxin permease (AAAP) (TC 2.A.18.1) subfamily.</text>
</comment>
<evidence type="ECO:0000256" key="14">
    <source>
        <dbReference type="ARBA" id="ARBA00045588"/>
    </source>
</evidence>
<evidence type="ECO:0000256" key="15">
    <source>
        <dbReference type="SAM" id="Phobius"/>
    </source>
</evidence>
<dbReference type="PROSITE" id="PS50090">
    <property type="entry name" value="MYB_LIKE"/>
    <property type="match status" value="2"/>
</dbReference>
<dbReference type="GO" id="GO:0005634">
    <property type="term" value="C:nucleus"/>
    <property type="evidence" value="ECO:0007669"/>
    <property type="project" value="UniProtKB-SubCell"/>
</dbReference>
<evidence type="ECO:0000256" key="9">
    <source>
        <dbReference type="ARBA" id="ARBA00022989"/>
    </source>
</evidence>
<dbReference type="EMBL" id="LRBV02000008">
    <property type="status" value="NOT_ANNOTATED_CDS"/>
    <property type="molecule type" value="Genomic_DNA"/>
</dbReference>
<dbReference type="GO" id="GO:0015293">
    <property type="term" value="F:symporter activity"/>
    <property type="evidence" value="ECO:0007669"/>
    <property type="project" value="UniProtKB-KW"/>
</dbReference>
<comment type="subcellular location">
    <subcellularLocation>
        <location evidence="2">Endomembrane system</location>
        <topology evidence="2">Multi-pass membrane protein</topology>
    </subcellularLocation>
    <subcellularLocation>
        <location evidence="1">Nucleus</location>
    </subcellularLocation>
</comment>
<feature type="transmembrane region" description="Helical" evidence="15">
    <location>
        <begin position="58"/>
        <end position="79"/>
    </location>
</feature>
<dbReference type="FunFam" id="1.10.10.60:FF:000001">
    <property type="entry name" value="MYB-related transcription factor"/>
    <property type="match status" value="1"/>
</dbReference>
<feature type="transmembrane region" description="Helical" evidence="15">
    <location>
        <begin position="375"/>
        <end position="395"/>
    </location>
</feature>
<evidence type="ECO:0000313" key="19">
    <source>
        <dbReference type="Proteomes" id="UP000594261"/>
    </source>
</evidence>
<evidence type="ECO:0000256" key="5">
    <source>
        <dbReference type="ARBA" id="ARBA00022692"/>
    </source>
</evidence>
<keyword evidence="11 15" id="KW-0472">Membrane</keyword>
<keyword evidence="8" id="KW-0029">Amino-acid transport</keyword>
<dbReference type="Gramene" id="QL08p000831:mrna">
    <property type="protein sequence ID" value="QL08p000831:mrna"/>
    <property type="gene ID" value="QL08p000831"/>
</dbReference>
<dbReference type="GO" id="GO:0006865">
    <property type="term" value="P:amino acid transport"/>
    <property type="evidence" value="ECO:0007669"/>
    <property type="project" value="UniProtKB-KW"/>
</dbReference>
<evidence type="ECO:0000256" key="7">
    <source>
        <dbReference type="ARBA" id="ARBA00022847"/>
    </source>
</evidence>
<accession>A0A7N2M7N0</accession>
<reference evidence="18 19" key="1">
    <citation type="journal article" date="2016" name="G3 (Bethesda)">
        <title>First Draft Assembly and Annotation of the Genome of a California Endemic Oak Quercus lobata Nee (Fagaceae).</title>
        <authorList>
            <person name="Sork V.L."/>
            <person name="Fitz-Gibbon S.T."/>
            <person name="Puiu D."/>
            <person name="Crepeau M."/>
            <person name="Gugger P.F."/>
            <person name="Sherman R."/>
            <person name="Stevens K."/>
            <person name="Langley C.H."/>
            <person name="Pellegrini M."/>
            <person name="Salzberg S.L."/>
        </authorList>
    </citation>
    <scope>NUCLEOTIDE SEQUENCE [LARGE SCALE GENOMIC DNA]</scope>
    <source>
        <strain evidence="18 19">cv. SW786</strain>
    </source>
</reference>
<dbReference type="AlphaFoldDB" id="A0A7N2M7N0"/>
<evidence type="ECO:0000256" key="2">
    <source>
        <dbReference type="ARBA" id="ARBA00004127"/>
    </source>
</evidence>
<keyword evidence="7" id="KW-0769">Symport</keyword>
<feature type="domain" description="HTH myb-type" evidence="17">
    <location>
        <begin position="443"/>
        <end position="497"/>
    </location>
</feature>
<dbReference type="Pfam" id="PF00249">
    <property type="entry name" value="Myb_DNA-binding"/>
    <property type="match status" value="1"/>
</dbReference>
<dbReference type="GO" id="GO:0009734">
    <property type="term" value="P:auxin-activated signaling pathway"/>
    <property type="evidence" value="ECO:0007669"/>
    <property type="project" value="UniProtKB-KW"/>
</dbReference>
<dbReference type="PANTHER" id="PTHR48017">
    <property type="entry name" value="OS05G0424000 PROTEIN-RELATED"/>
    <property type="match status" value="1"/>
</dbReference>
<evidence type="ECO:0000256" key="4">
    <source>
        <dbReference type="ARBA" id="ARBA00022448"/>
    </source>
</evidence>
<evidence type="ECO:0000256" key="11">
    <source>
        <dbReference type="ARBA" id="ARBA00023136"/>
    </source>
</evidence>
<feature type="transmembrane region" description="Helical" evidence="15">
    <location>
        <begin position="30"/>
        <end position="51"/>
    </location>
</feature>
<keyword evidence="19" id="KW-1185">Reference proteome</keyword>
<keyword evidence="4" id="KW-0813">Transport</keyword>
<dbReference type="SUPFAM" id="SSF46689">
    <property type="entry name" value="Homeodomain-like"/>
    <property type="match status" value="1"/>
</dbReference>
<reference evidence="18" key="2">
    <citation type="submission" date="2021-01" db="UniProtKB">
        <authorList>
            <consortium name="EnsemblPlants"/>
        </authorList>
    </citation>
    <scope>IDENTIFICATION</scope>
</reference>
<dbReference type="InterPro" id="IPR001005">
    <property type="entry name" value="SANT/Myb"/>
</dbReference>
<name>A0A7N2M7N0_QUELO</name>
<comment type="function">
    <text evidence="14">Carrier protein involved in proton-driven auxin influx. Mediates the formation of auxin gradient from developing leaves (site of auxin biosynthesis) to tips by contributing to the loading of auxin in vascular tissues and facilitating acropetal (base to tip) auxin transport within inner tissues of the root apex, and basipetal (tip to base) auxin transport within outer tissues of the root apex. May be involved in lateral roots and nodules formation.</text>
</comment>
<dbReference type="OMA" id="LNAFRIC"/>
<evidence type="ECO:0000256" key="1">
    <source>
        <dbReference type="ARBA" id="ARBA00004123"/>
    </source>
</evidence>
<evidence type="ECO:0000313" key="18">
    <source>
        <dbReference type="EnsemblPlants" id="QL08p000831:mrna"/>
    </source>
</evidence>
<dbReference type="CDD" id="cd00167">
    <property type="entry name" value="SANT"/>
    <property type="match status" value="2"/>
</dbReference>
<dbReference type="InterPro" id="IPR013057">
    <property type="entry name" value="AA_transpt_TM"/>
</dbReference>
<evidence type="ECO:0000256" key="8">
    <source>
        <dbReference type="ARBA" id="ARBA00022970"/>
    </source>
</evidence>
<dbReference type="GO" id="GO:0012505">
    <property type="term" value="C:endomembrane system"/>
    <property type="evidence" value="ECO:0007669"/>
    <property type="project" value="UniProtKB-SubCell"/>
</dbReference>
<evidence type="ECO:0000259" key="17">
    <source>
        <dbReference type="PROSITE" id="PS51294"/>
    </source>
</evidence>
<dbReference type="InterPro" id="IPR009057">
    <property type="entry name" value="Homeodomain-like_sf"/>
</dbReference>
<keyword evidence="6" id="KW-0677">Repeat</keyword>
<feature type="transmembrane region" description="Helical" evidence="15">
    <location>
        <begin position="313"/>
        <end position="332"/>
    </location>
</feature>
<dbReference type="InterPro" id="IPR017930">
    <property type="entry name" value="Myb_dom"/>
</dbReference>
<keyword evidence="5 15" id="KW-0812">Transmembrane</keyword>
<evidence type="ECO:0000259" key="16">
    <source>
        <dbReference type="PROSITE" id="PS50090"/>
    </source>
</evidence>
<feature type="domain" description="Myb-like" evidence="16">
    <location>
        <begin position="443"/>
        <end position="493"/>
    </location>
</feature>
<dbReference type="EnsemblPlants" id="QL08p000831:mrna">
    <property type="protein sequence ID" value="QL08p000831:mrna"/>
    <property type="gene ID" value="QL08p000831"/>
</dbReference>
<dbReference type="SMART" id="SM00717">
    <property type="entry name" value="SANT"/>
    <property type="match status" value="2"/>
</dbReference>
<evidence type="ECO:0000256" key="13">
    <source>
        <dbReference type="ARBA" id="ARBA00023294"/>
    </source>
</evidence>
<keyword evidence="12" id="KW-0539">Nucleus</keyword>
<sequence>MGEEDTDNQIQTPLLQTNAAERPLKRTGNLWTAIAHIITAVIGSGALSLAWSMAQLGWIAGPLAMLFFAAVTVVATFLLCNCYRSPDPEYGPGRNRSYFEAVDMNLGKRNAWVCGFFVHLSLFGTGIAYTITSAISMRAIQKSNCYDKEGHEAACSFGDTSYMLLFGVVQIVLSQTPDFHNMDWLSILAAIMSFTYSFIGLGLGFAKVVGDGYVKGSIGGISTSSAADKIWLVAQATGDIAFAYPYSLIVIEIQDTLKSPPPEKQTMKKASTIASVVTTLFYLSCGGFGYAAFGDDTPGNLLTGFGFYEPYWLIDFANACIVLHLLGGYQVYSQPLFANVERWSADKFPSSGFVNDNYTLKLPLLPAIRLNLLRLCFRSIYVVSTTAVAMLFPYFNQWTPEEDNKLSSYIAQHGTRNWRLIPKNAGLQRCGKSCRLRWTNYLRPDLKHGQFSDAEEQTIVKLHSVVGNRWSLIAAQLPGRTDNDVKNHWNTKLKKKLSGMGIDPVTHKPFSHLMAEIATTLAPPQVAHLAEAALGCFKDEMLHLLTKKRIDFQIQQPNAALGNTTATYINSNQDEKDDTIEKIKLGLSRAIQEPEVLPSNKPWDSTGATSANFAGACSAFPASMTGYQYGPSSFGNDGDRSPWSQSMCTGSTCTAGDQQVQLHEKLEEENGEDSVGGKEIRNGSSIFSSDCVLWDLPSDDLMNPIV</sequence>
<protein>
    <submittedName>
        <fullName evidence="18">Uncharacterized protein</fullName>
    </submittedName>
</protein>
<dbReference type="PROSITE" id="PS51294">
    <property type="entry name" value="HTH_MYB"/>
    <property type="match status" value="2"/>
</dbReference>
<feature type="domain" description="Myb-like" evidence="16">
    <location>
        <begin position="396"/>
        <end position="442"/>
    </location>
</feature>
<dbReference type="FunFam" id="1.10.10.60:FF:000204">
    <property type="entry name" value="transcription factor MYB80"/>
    <property type="match status" value="1"/>
</dbReference>
<dbReference type="InParanoid" id="A0A7N2M7N0"/>
<feature type="transmembrane region" description="Helical" evidence="15">
    <location>
        <begin position="273"/>
        <end position="293"/>
    </location>
</feature>
<feature type="transmembrane region" description="Helical" evidence="15">
    <location>
        <begin position="110"/>
        <end position="132"/>
    </location>
</feature>
<evidence type="ECO:0000256" key="10">
    <source>
        <dbReference type="ARBA" id="ARBA00023125"/>
    </source>
</evidence>